<dbReference type="STRING" id="660521.SAMN04487949_0398"/>
<keyword evidence="1" id="KW-0472">Membrane</keyword>
<organism evidence="2 3">
    <name type="scientific">Halogranum gelatinilyticum</name>
    <dbReference type="NCBI Taxonomy" id="660521"/>
    <lineage>
        <taxon>Archaea</taxon>
        <taxon>Methanobacteriati</taxon>
        <taxon>Methanobacteriota</taxon>
        <taxon>Stenosarchaea group</taxon>
        <taxon>Halobacteria</taxon>
        <taxon>Halobacteriales</taxon>
        <taxon>Haloferacaceae</taxon>
    </lineage>
</organism>
<feature type="transmembrane region" description="Helical" evidence="1">
    <location>
        <begin position="12"/>
        <end position="30"/>
    </location>
</feature>
<evidence type="ECO:0000313" key="3">
    <source>
        <dbReference type="Proteomes" id="UP000199451"/>
    </source>
</evidence>
<keyword evidence="1" id="KW-1133">Transmembrane helix</keyword>
<proteinExistence type="predicted"/>
<feature type="transmembrane region" description="Helical" evidence="1">
    <location>
        <begin position="36"/>
        <end position="55"/>
    </location>
</feature>
<keyword evidence="3" id="KW-1185">Reference proteome</keyword>
<dbReference type="Proteomes" id="UP000199451">
    <property type="component" value="Unassembled WGS sequence"/>
</dbReference>
<dbReference type="AlphaFoldDB" id="A0A1G9PHV5"/>
<accession>A0A1G9PHV5</accession>
<gene>
    <name evidence="2" type="ORF">SAMN04487949_0398</name>
</gene>
<protein>
    <submittedName>
        <fullName evidence="2">Uncharacterized protein</fullName>
    </submittedName>
</protein>
<dbReference type="EMBL" id="FNHL01000001">
    <property type="protein sequence ID" value="SDL98442.1"/>
    <property type="molecule type" value="Genomic_DNA"/>
</dbReference>
<evidence type="ECO:0000313" key="2">
    <source>
        <dbReference type="EMBL" id="SDL98442.1"/>
    </source>
</evidence>
<keyword evidence="1" id="KW-0812">Transmembrane</keyword>
<name>A0A1G9PHV5_9EURY</name>
<sequence length="58" mass="6105">MCPVSDRFALKTTLAGVQATLLGVLFVTFFESVFPLPLVGFVLGIFGTGLFVLGIRAG</sequence>
<evidence type="ECO:0000256" key="1">
    <source>
        <dbReference type="SAM" id="Phobius"/>
    </source>
</evidence>
<reference evidence="3" key="1">
    <citation type="submission" date="2016-10" db="EMBL/GenBank/DDBJ databases">
        <authorList>
            <person name="Varghese N."/>
            <person name="Submissions S."/>
        </authorList>
    </citation>
    <scope>NUCLEOTIDE SEQUENCE [LARGE SCALE GENOMIC DNA]</scope>
    <source>
        <strain evidence="3">CGMCC 1.10119</strain>
    </source>
</reference>